<protein>
    <submittedName>
        <fullName evidence="2">M15 family metallopeptidase</fullName>
    </submittedName>
</protein>
<gene>
    <name evidence="2" type="ORF">ACFQ02_06470</name>
</gene>
<organism evidence="2 3">
    <name type="scientific">Seminibacterium arietis</name>
    <dbReference type="NCBI Taxonomy" id="1173502"/>
    <lineage>
        <taxon>Bacteria</taxon>
        <taxon>Pseudomonadati</taxon>
        <taxon>Pseudomonadota</taxon>
        <taxon>Gammaproteobacteria</taxon>
        <taxon>Pasteurellales</taxon>
        <taxon>Pasteurellaceae</taxon>
        <taxon>Seminibacterium</taxon>
    </lineage>
</organism>
<proteinExistence type="predicted"/>
<dbReference type="EMBL" id="JBHTJN010000011">
    <property type="protein sequence ID" value="MFD0966485.1"/>
    <property type="molecule type" value="Genomic_DNA"/>
</dbReference>
<dbReference type="RefSeq" id="WP_380821024.1">
    <property type="nucleotide sequence ID" value="NZ_JBHTJN010000011.1"/>
</dbReference>
<dbReference type="PANTHER" id="PTHR34385:SF1">
    <property type="entry name" value="PEPTIDOGLYCAN L-ALANYL-D-GLUTAMATE ENDOPEPTIDASE CWLK"/>
    <property type="match status" value="1"/>
</dbReference>
<dbReference type="InterPro" id="IPR009045">
    <property type="entry name" value="Zn_M74/Hedgehog-like"/>
</dbReference>
<evidence type="ECO:0000313" key="3">
    <source>
        <dbReference type="Proteomes" id="UP001596996"/>
    </source>
</evidence>
<dbReference type="Pfam" id="PF02557">
    <property type="entry name" value="VanY"/>
    <property type="match status" value="1"/>
</dbReference>
<feature type="domain" description="D-alanyl-D-alanine carboxypeptidase-like core" evidence="1">
    <location>
        <begin position="27"/>
        <end position="184"/>
    </location>
</feature>
<dbReference type="CDD" id="cd14847">
    <property type="entry name" value="DD-carboxypeptidase_like"/>
    <property type="match status" value="1"/>
</dbReference>
<dbReference type="SUPFAM" id="SSF55166">
    <property type="entry name" value="Hedgehog/DD-peptidase"/>
    <property type="match status" value="1"/>
</dbReference>
<name>A0ABW3IAA1_9PAST</name>
<accession>A0ABW3IAA1</accession>
<dbReference type="PANTHER" id="PTHR34385">
    <property type="entry name" value="D-ALANYL-D-ALANINE CARBOXYPEPTIDASE"/>
    <property type="match status" value="1"/>
</dbReference>
<keyword evidence="3" id="KW-1185">Reference proteome</keyword>
<reference evidence="3" key="1">
    <citation type="journal article" date="2019" name="Int. J. Syst. Evol. Microbiol.">
        <title>The Global Catalogue of Microorganisms (GCM) 10K type strain sequencing project: providing services to taxonomists for standard genome sequencing and annotation.</title>
        <authorList>
            <consortium name="The Broad Institute Genomics Platform"/>
            <consortium name="The Broad Institute Genome Sequencing Center for Infectious Disease"/>
            <person name="Wu L."/>
            <person name="Ma J."/>
        </authorList>
    </citation>
    <scope>NUCLEOTIDE SEQUENCE [LARGE SCALE GENOMIC DNA]</scope>
    <source>
        <strain evidence="3">CCUG 61707</strain>
    </source>
</reference>
<sequence>MTFTDEMLTGKSYQHVVSLYSASSKNHFLHMDVVKPFQELQKSAGRAGFNLQPVSCFRDFQRQQTIWNSKFQGLRKVHDDFGNPLDLTTFSEWEKCQAILRWSALPGGSRHHWGTEIDIFDPNLLPKNQKLLLEPWEYEKSGYFFELMCWLQDNLADFDFYFPFLTSSSQFSIGREPWHISYLPIASQANNRFNQEILLQSWKNETIEAKNTLIEHLSDIFKCFLVK</sequence>
<comment type="caution">
    <text evidence="2">The sequence shown here is derived from an EMBL/GenBank/DDBJ whole genome shotgun (WGS) entry which is preliminary data.</text>
</comment>
<dbReference type="Gene3D" id="3.30.1380.10">
    <property type="match status" value="1"/>
</dbReference>
<dbReference type="Proteomes" id="UP001596996">
    <property type="component" value="Unassembled WGS sequence"/>
</dbReference>
<dbReference type="InterPro" id="IPR003709">
    <property type="entry name" value="VanY-like_core_dom"/>
</dbReference>
<evidence type="ECO:0000313" key="2">
    <source>
        <dbReference type="EMBL" id="MFD0966485.1"/>
    </source>
</evidence>
<dbReference type="InterPro" id="IPR052179">
    <property type="entry name" value="DD-CPase-like"/>
</dbReference>
<evidence type="ECO:0000259" key="1">
    <source>
        <dbReference type="Pfam" id="PF02557"/>
    </source>
</evidence>